<dbReference type="EC" id="5.4.2.1" evidence="7"/>
<evidence type="ECO:0000256" key="4">
    <source>
        <dbReference type="ARBA" id="ARBA00005524"/>
    </source>
</evidence>
<comment type="caution">
    <text evidence="7">The sequence shown here is derived from an EMBL/GenBank/DDBJ whole genome shotgun (WGS) entry which is preliminary data.</text>
</comment>
<dbReference type="GO" id="GO:0006096">
    <property type="term" value="P:glycolytic process"/>
    <property type="evidence" value="ECO:0007669"/>
    <property type="project" value="UniProtKB-KW"/>
</dbReference>
<evidence type="ECO:0000256" key="3">
    <source>
        <dbReference type="ARBA" id="ARBA00004921"/>
    </source>
</evidence>
<dbReference type="AlphaFoldDB" id="H1KW75"/>
<dbReference type="Gene3D" id="3.30.70.2130">
    <property type="entry name" value="Metalloenzyme domain"/>
    <property type="match status" value="1"/>
</dbReference>
<dbReference type="STRING" id="647171.MetfoDRAFT_0048"/>
<dbReference type="InterPro" id="IPR017850">
    <property type="entry name" value="Alkaline_phosphatase_core_sf"/>
</dbReference>
<dbReference type="CDD" id="cd16011">
    <property type="entry name" value="iPGM_like"/>
    <property type="match status" value="1"/>
</dbReference>
<proteinExistence type="inferred from homology"/>
<reference evidence="7 8" key="1">
    <citation type="submission" date="2011-09" db="EMBL/GenBank/DDBJ databases">
        <title>The draft genome of Methanotorris formicicus Mc-S-70.</title>
        <authorList>
            <consortium name="US DOE Joint Genome Institute (JGI-PGF)"/>
            <person name="Lucas S."/>
            <person name="Han J."/>
            <person name="Lapidus A."/>
            <person name="Cheng J.-F."/>
            <person name="Goodwin L."/>
            <person name="Pitluck S."/>
            <person name="Peters L."/>
            <person name="Land M.L."/>
            <person name="Hauser L."/>
            <person name="Sieprawska-Lupa M."/>
            <person name="Takai K."/>
            <person name="Miyazaki J."/>
            <person name="Whitman W."/>
            <person name="Woyke T.J."/>
        </authorList>
    </citation>
    <scope>NUCLEOTIDE SEQUENCE [LARGE SCALE GENOMIC DNA]</scope>
    <source>
        <strain evidence="7 8">Mc-S-70</strain>
    </source>
</reference>
<dbReference type="GO" id="GO:0046872">
    <property type="term" value="F:metal ion binding"/>
    <property type="evidence" value="ECO:0007669"/>
    <property type="project" value="InterPro"/>
</dbReference>
<dbReference type="Proteomes" id="UP000003706">
    <property type="component" value="Unassembled WGS sequence"/>
</dbReference>
<sequence>MWKILNILKLLRNLFKTKSDIMRTILVLLDGLGDRPSKALNNKTPLEAANTPNLDEFAKRGATGLMIPYKEGIPLGSEVAHFLLWGYSLNDFPGRGFIESLGEDIEVKENEIYLRATFGFVEKCNGGLLVKDRRTKNVTKEEIDELIDSLPNYVNGYEFELKHSYDTHCILIIREENGWISDKISDSDPFYKNKHVMRVCPIKKLCKNKIEYDKAKSTADALNEYLKKCFKELDNHEINRKRSKMEKQKANMLLTKWAGKYKKVESFSERWGMGGVVIGNSSVFKGLARFLGMDYIKCEDFKEAIEMAVDLDYDFIHIHTKEIDEAGHTKKPEFKKEVIEKIDACLNPLLNLEDDLIVITADHSTPSVGNLIHSGESVPITIVGKYVRRDDVKEFNERACAKGSLYIRAYDLMNIILNYTDRALLYGLRPNRILKYIPDDSKTRHLRID</sequence>
<dbReference type="InterPro" id="IPR004456">
    <property type="entry name" value="Pglycerate_mutase_ApgM"/>
</dbReference>
<name>H1KW75_9EURY</name>
<comment type="function">
    <text evidence="2">Catalyzes the interconversion of 2-phosphoglycerate and 3-phosphoglycerate.</text>
</comment>
<dbReference type="NCBIfam" id="TIGR00306">
    <property type="entry name" value="apgM"/>
    <property type="match status" value="1"/>
</dbReference>
<dbReference type="PIRSF" id="PIRSF006392">
    <property type="entry name" value="IPGAM_arch"/>
    <property type="match status" value="1"/>
</dbReference>
<comment type="catalytic activity">
    <reaction evidence="1">
        <text>(2R)-2-phosphoglycerate = (2R)-3-phosphoglycerate</text>
        <dbReference type="Rhea" id="RHEA:15901"/>
        <dbReference type="ChEBI" id="CHEBI:58272"/>
        <dbReference type="ChEBI" id="CHEBI:58289"/>
        <dbReference type="EC" id="5.4.2.12"/>
    </reaction>
</comment>
<keyword evidence="8" id="KW-1185">Reference proteome</keyword>
<dbReference type="Pfam" id="PF01676">
    <property type="entry name" value="Metalloenzyme"/>
    <property type="match status" value="1"/>
</dbReference>
<dbReference type="SUPFAM" id="SSF53649">
    <property type="entry name" value="Alkaline phosphatase-like"/>
    <property type="match status" value="1"/>
</dbReference>
<protein>
    <submittedName>
        <fullName evidence="7">Phosphonopyruvate decarboxylase-related protein</fullName>
        <ecNumber evidence="7">5.4.2.1</ecNumber>
    </submittedName>
</protein>
<dbReference type="PANTHER" id="PTHR31209">
    <property type="entry name" value="COFACTOR-INDEPENDENT PHOSPHOGLYCERATE MUTASE"/>
    <property type="match status" value="1"/>
</dbReference>
<dbReference type="Gene3D" id="3.40.720.10">
    <property type="entry name" value="Alkaline Phosphatase, subunit A"/>
    <property type="match status" value="2"/>
</dbReference>
<gene>
    <name evidence="7" type="ORF">MetfoDRAFT_0048</name>
</gene>
<keyword evidence="7" id="KW-0670">Pyruvate</keyword>
<comment type="similarity">
    <text evidence="4">Belongs to the BPG-independent phosphoglycerate mutase family. A-PGAM subfamily.</text>
</comment>
<evidence type="ECO:0000256" key="2">
    <source>
        <dbReference type="ARBA" id="ARBA00002315"/>
    </source>
</evidence>
<keyword evidence="5" id="KW-0324">Glycolysis</keyword>
<evidence type="ECO:0000313" key="8">
    <source>
        <dbReference type="Proteomes" id="UP000003706"/>
    </source>
</evidence>
<feature type="domain" description="Metalloenzyme" evidence="6">
    <location>
        <begin position="22"/>
        <end position="418"/>
    </location>
</feature>
<dbReference type="GO" id="GO:0004619">
    <property type="term" value="F:phosphoglycerate mutase activity"/>
    <property type="evidence" value="ECO:0007669"/>
    <property type="project" value="UniProtKB-EC"/>
</dbReference>
<accession>H1KW75</accession>
<dbReference type="InterPro" id="IPR006124">
    <property type="entry name" value="Metalloenzyme"/>
</dbReference>
<dbReference type="InterPro" id="IPR042253">
    <property type="entry name" value="Pglycerate_mutase_ApgM_sf"/>
</dbReference>
<evidence type="ECO:0000313" key="7">
    <source>
        <dbReference type="EMBL" id="EHP89658.1"/>
    </source>
</evidence>
<comment type="pathway">
    <text evidence="3">Carbohydrate degradation.</text>
</comment>
<evidence type="ECO:0000256" key="1">
    <source>
        <dbReference type="ARBA" id="ARBA00000370"/>
    </source>
</evidence>
<keyword evidence="7" id="KW-0413">Isomerase</keyword>
<evidence type="ECO:0000256" key="5">
    <source>
        <dbReference type="ARBA" id="ARBA00023152"/>
    </source>
</evidence>
<dbReference type="EMBL" id="AGJL01000001">
    <property type="protein sequence ID" value="EHP89658.1"/>
    <property type="molecule type" value="Genomic_DNA"/>
</dbReference>
<evidence type="ECO:0000259" key="6">
    <source>
        <dbReference type="Pfam" id="PF01676"/>
    </source>
</evidence>
<dbReference type="PATRIC" id="fig|647171.4.peg.45"/>
<organism evidence="7 8">
    <name type="scientific">Methanotorris formicicus Mc-S-70</name>
    <dbReference type="NCBI Taxonomy" id="647171"/>
    <lineage>
        <taxon>Archaea</taxon>
        <taxon>Methanobacteriati</taxon>
        <taxon>Methanobacteriota</taxon>
        <taxon>Methanomada group</taxon>
        <taxon>Methanococci</taxon>
        <taxon>Methanococcales</taxon>
        <taxon>Methanocaldococcaceae</taxon>
        <taxon>Methanotorris</taxon>
    </lineage>
</organism>
<dbReference type="PANTHER" id="PTHR31209:SF0">
    <property type="entry name" value="METALLOENZYME DOMAIN-CONTAINING PROTEIN"/>
    <property type="match status" value="1"/>
</dbReference>
<dbReference type="Pfam" id="PF10143">
    <property type="entry name" value="PhosphMutase"/>
    <property type="match status" value="1"/>
</dbReference>